<name>A0ABQ4UBF8_9HYPH</name>
<dbReference type="InterPro" id="IPR010031">
    <property type="entry name" value="FAD_lactone_oxidase-like"/>
</dbReference>
<dbReference type="PROSITE" id="PS51387">
    <property type="entry name" value="FAD_PCMH"/>
    <property type="match status" value="1"/>
</dbReference>
<dbReference type="EMBL" id="BPRC01000002">
    <property type="protein sequence ID" value="GJE64071.1"/>
    <property type="molecule type" value="Genomic_DNA"/>
</dbReference>
<comment type="caution">
    <text evidence="3">The sequence shown here is derived from an EMBL/GenBank/DDBJ whole genome shotgun (WGS) entry which is preliminary data.</text>
</comment>
<organism evidence="3 4">
    <name type="scientific">Methylorubrum aminovorans</name>
    <dbReference type="NCBI Taxonomy" id="269069"/>
    <lineage>
        <taxon>Bacteria</taxon>
        <taxon>Pseudomonadati</taxon>
        <taxon>Pseudomonadota</taxon>
        <taxon>Alphaproteobacteria</taxon>
        <taxon>Hyphomicrobiales</taxon>
        <taxon>Methylobacteriaceae</taxon>
        <taxon>Methylorubrum</taxon>
    </lineage>
</organism>
<reference evidence="3" key="2">
    <citation type="submission" date="2021-08" db="EMBL/GenBank/DDBJ databases">
        <authorList>
            <person name="Tani A."/>
            <person name="Ola A."/>
            <person name="Ogura Y."/>
            <person name="Katsura K."/>
            <person name="Hayashi T."/>
        </authorList>
    </citation>
    <scope>NUCLEOTIDE SEQUENCE</scope>
    <source>
        <strain evidence="3">NBRC 15686</strain>
    </source>
</reference>
<evidence type="ECO:0000313" key="3">
    <source>
        <dbReference type="EMBL" id="GJE64071.1"/>
    </source>
</evidence>
<keyword evidence="1" id="KW-0274">FAD</keyword>
<feature type="domain" description="FAD-binding PCMH-type" evidence="2">
    <location>
        <begin position="26"/>
        <end position="193"/>
    </location>
</feature>
<evidence type="ECO:0000256" key="1">
    <source>
        <dbReference type="ARBA" id="ARBA00022827"/>
    </source>
</evidence>
<dbReference type="Gene3D" id="3.30.465.10">
    <property type="match status" value="1"/>
</dbReference>
<keyword evidence="1" id="KW-0285">Flavoprotein</keyword>
<dbReference type="Pfam" id="PF01565">
    <property type="entry name" value="FAD_binding_4"/>
    <property type="match status" value="1"/>
</dbReference>
<protein>
    <submittedName>
        <fullName evidence="3">Decaprenylphosphoryl-beta-D-ribose oxidase</fullName>
    </submittedName>
</protein>
<dbReference type="SUPFAM" id="SSF56176">
    <property type="entry name" value="FAD-binding/transporter-associated domain-like"/>
    <property type="match status" value="1"/>
</dbReference>
<proteinExistence type="predicted"/>
<dbReference type="RefSeq" id="WP_238223261.1">
    <property type="nucleotide sequence ID" value="NZ_BAAADH010000099.1"/>
</dbReference>
<evidence type="ECO:0000259" key="2">
    <source>
        <dbReference type="PROSITE" id="PS51387"/>
    </source>
</evidence>
<dbReference type="InterPro" id="IPR016166">
    <property type="entry name" value="FAD-bd_PCMH"/>
</dbReference>
<keyword evidence="4" id="KW-1185">Reference proteome</keyword>
<dbReference type="PANTHER" id="PTHR43762">
    <property type="entry name" value="L-GULONOLACTONE OXIDASE"/>
    <property type="match status" value="1"/>
</dbReference>
<evidence type="ECO:0000313" key="4">
    <source>
        <dbReference type="Proteomes" id="UP001055039"/>
    </source>
</evidence>
<dbReference type="InterPro" id="IPR016169">
    <property type="entry name" value="FAD-bd_PCMH_sub2"/>
</dbReference>
<reference evidence="3" key="1">
    <citation type="journal article" date="2021" name="Front. Microbiol.">
        <title>Comprehensive Comparative Genomics and Phenotyping of Methylobacterium Species.</title>
        <authorList>
            <person name="Alessa O."/>
            <person name="Ogura Y."/>
            <person name="Fujitani Y."/>
            <person name="Takami H."/>
            <person name="Hayashi T."/>
            <person name="Sahin N."/>
            <person name="Tani A."/>
        </authorList>
    </citation>
    <scope>NUCLEOTIDE SEQUENCE</scope>
    <source>
        <strain evidence="3">NBRC 15686</strain>
    </source>
</reference>
<gene>
    <name evidence="3" type="primary">dprE1</name>
    <name evidence="3" type="ORF">LNAOJCKE_1270</name>
</gene>
<dbReference type="Proteomes" id="UP001055039">
    <property type="component" value="Unassembled WGS sequence"/>
</dbReference>
<accession>A0ABQ4UBF8</accession>
<dbReference type="InterPro" id="IPR036318">
    <property type="entry name" value="FAD-bd_PCMH-like_sf"/>
</dbReference>
<dbReference type="PANTHER" id="PTHR43762:SF1">
    <property type="entry name" value="D-ARABINONO-1,4-LACTONE OXIDASE"/>
    <property type="match status" value="1"/>
</dbReference>
<sequence>MHANPALADAGPEARSLRAISGWGRYPRVASEILTADAPETLPALLRGRRGVIARGAGRAYGDAAVGQRTTCLTGALDRIRGFDPATGRLRAEAGVMLADIVRTFLPRGFFPPVVPGTQFVTLGGMIASDVHGKNHHREGGFGAHVEALTLLTPDGVPRACSREQDPDLFAMTLGGMGLTGTILDATVRLRPVESGWICQQTRVAADLPAMLRALDEDDAATYSVAWIDCLARGSILGRGLVYRGEHADRDTCHAAGRDLLPLPTRSRLTVPPGLPGWTLNRASVTAFNALYFHRGRVAPASGLVPWQSYFFPLDGLAAWNRLYGARGFVQHQCVVPRRGAESVLAGILDRVARLGTASPLAVLKRLGPGGHGLSFPMEGYTLALDLPANAATFALLDALDRSVVAAGGRLYLAKDARQSRDTFEAGYPALAAFRDLRRRLGADGVLASRLSARLGL</sequence>
<dbReference type="InterPro" id="IPR006094">
    <property type="entry name" value="Oxid_FAD_bind_N"/>
</dbReference>